<dbReference type="CDD" id="cd05233">
    <property type="entry name" value="SDR_c"/>
    <property type="match status" value="1"/>
</dbReference>
<reference evidence="3 5" key="2">
    <citation type="submission" date="2023-10" db="EMBL/GenBank/DDBJ databases">
        <title>To unveil natural product biosynthetic capacity in Pseudoalteromonas.</title>
        <authorList>
            <person name="Wang J."/>
        </authorList>
    </citation>
    <scope>NUCLEOTIDE SEQUENCE [LARGE SCALE GENOMIC DNA]</scope>
    <source>
        <strain evidence="3 5">DSM 15914</strain>
    </source>
</reference>
<dbReference type="EMBL" id="WEIA01000011">
    <property type="protein sequence ID" value="NLR22823.1"/>
    <property type="molecule type" value="Genomic_DNA"/>
</dbReference>
<gene>
    <name evidence="2" type="ORF">F9Y85_16235</name>
    <name evidence="3" type="ORF">R5H13_13885</name>
</gene>
<dbReference type="Proteomes" id="UP001304419">
    <property type="component" value="Chromosome 1"/>
</dbReference>
<evidence type="ECO:0000256" key="1">
    <source>
        <dbReference type="ARBA" id="ARBA00006484"/>
    </source>
</evidence>
<dbReference type="InterPro" id="IPR020904">
    <property type="entry name" value="Sc_DH/Rdtase_CS"/>
</dbReference>
<keyword evidence="3" id="KW-0560">Oxidoreductase</keyword>
<dbReference type="SUPFAM" id="SSF51735">
    <property type="entry name" value="NAD(P)-binding Rossmann-fold domains"/>
    <property type="match status" value="1"/>
</dbReference>
<dbReference type="GO" id="GO:0016616">
    <property type="term" value="F:oxidoreductase activity, acting on the CH-OH group of donors, NAD or NADP as acceptor"/>
    <property type="evidence" value="ECO:0007669"/>
    <property type="project" value="TreeGrafter"/>
</dbReference>
<proteinExistence type="inferred from homology"/>
<dbReference type="GeneID" id="67502657"/>
<dbReference type="PANTHER" id="PTHR42760:SF40">
    <property type="entry name" value="3-OXOACYL-[ACYL-CARRIER-PROTEIN] REDUCTASE, CHLOROPLASTIC"/>
    <property type="match status" value="1"/>
</dbReference>
<dbReference type="PRINTS" id="PR00081">
    <property type="entry name" value="GDHRDH"/>
</dbReference>
<evidence type="ECO:0000313" key="5">
    <source>
        <dbReference type="Proteomes" id="UP001304419"/>
    </source>
</evidence>
<reference evidence="2" key="1">
    <citation type="submission" date="2019-10" db="EMBL/GenBank/DDBJ databases">
        <authorList>
            <person name="Paulsen S."/>
        </authorList>
    </citation>
    <scope>NUCLEOTIDE SEQUENCE</scope>
    <source>
        <strain evidence="2">LMG 19692</strain>
    </source>
</reference>
<dbReference type="EMBL" id="CP137578">
    <property type="protein sequence ID" value="WOX27736.1"/>
    <property type="molecule type" value="Genomic_DNA"/>
</dbReference>
<dbReference type="PROSITE" id="PS00061">
    <property type="entry name" value="ADH_SHORT"/>
    <property type="match status" value="1"/>
</dbReference>
<dbReference type="InterPro" id="IPR036291">
    <property type="entry name" value="NAD(P)-bd_dom_sf"/>
</dbReference>
<evidence type="ECO:0000313" key="4">
    <source>
        <dbReference type="Proteomes" id="UP000646877"/>
    </source>
</evidence>
<dbReference type="PANTHER" id="PTHR42760">
    <property type="entry name" value="SHORT-CHAIN DEHYDROGENASES/REDUCTASES FAMILY MEMBER"/>
    <property type="match status" value="1"/>
</dbReference>
<dbReference type="Pfam" id="PF00106">
    <property type="entry name" value="adh_short"/>
    <property type="match status" value="1"/>
</dbReference>
<evidence type="ECO:0000313" key="3">
    <source>
        <dbReference type="EMBL" id="WOX27736.1"/>
    </source>
</evidence>
<dbReference type="RefSeq" id="WP_193522209.1">
    <property type="nucleotide sequence ID" value="NZ_CBCSDF010000012.1"/>
</dbReference>
<accession>A0A8I2KRB4</accession>
<dbReference type="EC" id="1.-.-.-" evidence="3"/>
<comment type="similarity">
    <text evidence="1">Belongs to the short-chain dehydrogenases/reductases (SDR) family.</text>
</comment>
<dbReference type="Proteomes" id="UP000646877">
    <property type="component" value="Unassembled WGS sequence"/>
</dbReference>
<dbReference type="AlphaFoldDB" id="A0A8I2KRB4"/>
<dbReference type="GO" id="GO:0030497">
    <property type="term" value="P:fatty acid elongation"/>
    <property type="evidence" value="ECO:0007669"/>
    <property type="project" value="TreeGrafter"/>
</dbReference>
<organism evidence="2 4">
    <name type="scientific">Pseudoalteromonas maricaloris</name>
    <dbReference type="NCBI Taxonomy" id="184924"/>
    <lineage>
        <taxon>Bacteria</taxon>
        <taxon>Pseudomonadati</taxon>
        <taxon>Pseudomonadota</taxon>
        <taxon>Gammaproteobacteria</taxon>
        <taxon>Alteromonadales</taxon>
        <taxon>Pseudoalteromonadaceae</taxon>
        <taxon>Pseudoalteromonas</taxon>
    </lineage>
</organism>
<keyword evidence="5" id="KW-1185">Reference proteome</keyword>
<name>A0A8I2KRB4_9GAMM</name>
<dbReference type="Gene3D" id="3.40.50.720">
    <property type="entry name" value="NAD(P)-binding Rossmann-like Domain"/>
    <property type="match status" value="1"/>
</dbReference>
<evidence type="ECO:0000313" key="2">
    <source>
        <dbReference type="EMBL" id="NLR22823.1"/>
    </source>
</evidence>
<sequence length="201" mass="21761">MKVLITGGQGGLAAYLSDELKRLGHEVEAPSRAQLDVSKPAEVERFFDDKSYDCVINAAGTLYSSLVADSDPNLWIRDIEVNLIGTYLISRAAIKANKAVHLINVASTAAFNSYKDWTSYCAAKAGVVTLSKGLHKDGYKITVLCPGAIDTKLRDGLTINNPNVMSIPQGAAPILEAVTTPQHTGKLFFYRLNESRSESLD</sequence>
<protein>
    <submittedName>
        <fullName evidence="2">SDR family oxidoreductase</fullName>
        <ecNumber evidence="3">1.-.-.-</ecNumber>
    </submittedName>
</protein>
<dbReference type="InterPro" id="IPR002347">
    <property type="entry name" value="SDR_fam"/>
</dbReference>